<keyword evidence="4 14" id="KW-1003">Cell membrane</keyword>
<dbReference type="GO" id="GO:2000344">
    <property type="term" value="P:positive regulation of acrosome reaction"/>
    <property type="evidence" value="ECO:0007669"/>
    <property type="project" value="UniProtKB-UniRule"/>
</dbReference>
<feature type="domain" description="ZP" evidence="15">
    <location>
        <begin position="135"/>
        <end position="394"/>
    </location>
</feature>
<dbReference type="PANTHER" id="PTHR11576">
    <property type="entry name" value="ZONA PELLUCIDA SPERM-BINDING PROTEIN 3"/>
    <property type="match status" value="1"/>
</dbReference>
<evidence type="ECO:0000256" key="13">
    <source>
        <dbReference type="ARBA" id="ARBA00023180"/>
    </source>
</evidence>
<dbReference type="GO" id="GO:0032190">
    <property type="term" value="F:acrosin binding"/>
    <property type="evidence" value="ECO:0007669"/>
    <property type="project" value="TreeGrafter"/>
</dbReference>
<comment type="PTM">
    <text evidence="14">Proteolytically cleaved before the transmembrane segment to yield the secreted ectodomain incorporated in the zona pellucida.</text>
</comment>
<evidence type="ECO:0000256" key="8">
    <source>
        <dbReference type="ARBA" id="ARBA00022692"/>
    </source>
</evidence>
<evidence type="ECO:0000313" key="17">
    <source>
        <dbReference type="Proteomes" id="UP001059041"/>
    </source>
</evidence>
<evidence type="ECO:0000256" key="5">
    <source>
        <dbReference type="ARBA" id="ARBA00022525"/>
    </source>
</evidence>
<dbReference type="Pfam" id="PF23344">
    <property type="entry name" value="ZP-N"/>
    <property type="match status" value="1"/>
</dbReference>
<dbReference type="Gene3D" id="2.60.40.3210">
    <property type="entry name" value="Zona pellucida, ZP-N domain"/>
    <property type="match status" value="1"/>
</dbReference>
<dbReference type="InterPro" id="IPR055355">
    <property type="entry name" value="ZP-C"/>
</dbReference>
<comment type="function">
    <text evidence="14">Component of the zona pellucida, an extracellular matrix surrounding oocytes which mediates sperm binding, induction of the acrosome reaction and prevents post-fertilization polyspermy. The zona pellucida is composed of 3 to 4 glycoproteins, ZP1, ZP2, ZP3, and ZP4. ZP3 is essential for sperm binding and zona matrix formation.</text>
</comment>
<protein>
    <recommendedName>
        <fullName evidence="3 14">Zona pellucida sperm-binding protein 3</fullName>
    </recommendedName>
</protein>
<accession>A0A9W7TTW8</accession>
<dbReference type="GO" id="GO:0035803">
    <property type="term" value="P:egg coat formation"/>
    <property type="evidence" value="ECO:0007669"/>
    <property type="project" value="UniProtKB-UniRule"/>
</dbReference>
<evidence type="ECO:0000256" key="10">
    <source>
        <dbReference type="ARBA" id="ARBA00022989"/>
    </source>
</evidence>
<organism evidence="16 17">
    <name type="scientific">Triplophysa rosa</name>
    <name type="common">Cave loach</name>
    <dbReference type="NCBI Taxonomy" id="992332"/>
    <lineage>
        <taxon>Eukaryota</taxon>
        <taxon>Metazoa</taxon>
        <taxon>Chordata</taxon>
        <taxon>Craniata</taxon>
        <taxon>Vertebrata</taxon>
        <taxon>Euteleostomi</taxon>
        <taxon>Actinopterygii</taxon>
        <taxon>Neopterygii</taxon>
        <taxon>Teleostei</taxon>
        <taxon>Ostariophysi</taxon>
        <taxon>Cypriniformes</taxon>
        <taxon>Nemacheilidae</taxon>
        <taxon>Triplophysa</taxon>
    </lineage>
</organism>
<comment type="caution">
    <text evidence="16">The sequence shown here is derived from an EMBL/GenBank/DDBJ whole genome shotgun (WGS) entry which is preliminary data.</text>
</comment>
<dbReference type="PRINTS" id="PR00023">
    <property type="entry name" value="ZPELLUCIDA"/>
</dbReference>
<dbReference type="EMBL" id="JAFHDT010000011">
    <property type="protein sequence ID" value="KAI7803285.1"/>
    <property type="molecule type" value="Genomic_DNA"/>
</dbReference>
<dbReference type="FunFam" id="2.60.40.4100:FF:000002">
    <property type="entry name" value="Zona pellucida sperm-binding protein 3"/>
    <property type="match status" value="1"/>
</dbReference>
<keyword evidence="7 14" id="KW-0165">Cleavage on pair of basic residues</keyword>
<name>A0A9W7TTW8_TRIRA</name>
<dbReference type="InterPro" id="IPR001507">
    <property type="entry name" value="ZP_dom"/>
</dbReference>
<dbReference type="Gene3D" id="2.60.40.4100">
    <property type="entry name" value="Zona pellucida, ZP-C domain"/>
    <property type="match status" value="1"/>
</dbReference>
<dbReference type="SMART" id="SM00241">
    <property type="entry name" value="ZP"/>
    <property type="match status" value="1"/>
</dbReference>
<reference evidence="16" key="1">
    <citation type="submission" date="2021-02" db="EMBL/GenBank/DDBJ databases">
        <title>Comparative genomics reveals that relaxation of natural selection precedes convergent phenotypic evolution of cavefish.</title>
        <authorList>
            <person name="Peng Z."/>
        </authorList>
    </citation>
    <scope>NUCLEOTIDE SEQUENCE</scope>
    <source>
        <tissue evidence="16">Muscle</tissue>
    </source>
</reference>
<evidence type="ECO:0000256" key="3">
    <source>
        <dbReference type="ARBA" id="ARBA00017980"/>
    </source>
</evidence>
<dbReference type="GO" id="GO:0035804">
    <property type="term" value="F:structural constituent of egg coat"/>
    <property type="evidence" value="ECO:0007669"/>
    <property type="project" value="UniProtKB-UniRule"/>
</dbReference>
<dbReference type="AlphaFoldDB" id="A0A9W7TTW8"/>
<evidence type="ECO:0000256" key="9">
    <source>
        <dbReference type="ARBA" id="ARBA00022729"/>
    </source>
</evidence>
<comment type="similarity">
    <text evidence="2 14">Belongs to the ZP domain family. ZPC subfamily.</text>
</comment>
<evidence type="ECO:0000256" key="4">
    <source>
        <dbReference type="ARBA" id="ARBA00022475"/>
    </source>
</evidence>
<evidence type="ECO:0000256" key="11">
    <source>
        <dbReference type="ARBA" id="ARBA00023136"/>
    </source>
</evidence>
<feature type="signal peptide" evidence="14">
    <location>
        <begin position="1"/>
        <end position="20"/>
    </location>
</feature>
<dbReference type="GO" id="GO:0035805">
    <property type="term" value="C:egg coat"/>
    <property type="evidence" value="ECO:0007669"/>
    <property type="project" value="UniProtKB-SubCell"/>
</dbReference>
<evidence type="ECO:0000256" key="12">
    <source>
        <dbReference type="ARBA" id="ARBA00023157"/>
    </source>
</evidence>
<dbReference type="PROSITE" id="PS51034">
    <property type="entry name" value="ZP_2"/>
    <property type="match status" value="1"/>
</dbReference>
<sequence>MMVVWQVGFGLVLVFGLSDAQWRGRSAQTQKLNIFRPLSQMQVPQQSETRMPPFPQANNHMLVPQRFPSQFSMQTPGMVGGRPGQDPVDVQSKQLLQGPVEKLMWTFPRLPEEPLQPEIPFELRQPISPNSVGALCRENSVYVEVMEDFFGTGKPLMASGFALGGCGPTGQDNNARVLLFESELHGCGSMLTVTENELVYTFTLVYTPQEVSDGIVRSSGAVVSIECHYPRMHDVSSNVLVPAWVPYAATKVAEERLVFSLKLMTDEWQFERPSNQYFLGDIVNLEASVMTYNHVPVRVFVDSCVATASPDVNSAPRYSFIENNGCLVDAKFTGSSSRYLPRTQIDKLLFQLEAFRFQQVNSGLVYITCILKAVPVATPTNLQQKACSFSPNGWVSVDESDQVCACCDSTCSSSGASDQVPGASVGPLNVKEFGFGRLSMGIFVAKAKNIMGIFFLLKIISILRSCSIKIF</sequence>
<feature type="chain" id="PRO_5041021461" description="Zona pellucida sperm-binding protein 3" evidence="14">
    <location>
        <begin position="21"/>
        <end position="471"/>
    </location>
</feature>
<dbReference type="PANTHER" id="PTHR11576:SF2">
    <property type="entry name" value="ZONA PELLUCIDA SPERM-BINDING PROTEIN 3"/>
    <property type="match status" value="1"/>
</dbReference>
<dbReference type="GO" id="GO:0005886">
    <property type="term" value="C:plasma membrane"/>
    <property type="evidence" value="ECO:0007669"/>
    <property type="project" value="UniProtKB-SubCell"/>
</dbReference>
<dbReference type="InterPro" id="IPR042235">
    <property type="entry name" value="ZP-C_dom"/>
</dbReference>
<evidence type="ECO:0000256" key="1">
    <source>
        <dbReference type="ARBA" id="ARBA00004498"/>
    </source>
</evidence>
<keyword evidence="6 14" id="KW-0272">Extracellular matrix</keyword>
<comment type="domain">
    <text evidence="14">The ZP domain is involved in the polymerization of the ZP proteins to form the zona pellucida.</text>
</comment>
<evidence type="ECO:0000256" key="7">
    <source>
        <dbReference type="ARBA" id="ARBA00022685"/>
    </source>
</evidence>
<keyword evidence="12 14" id="KW-1015">Disulfide bond</keyword>
<dbReference type="GO" id="GO:0007339">
    <property type="term" value="P:binding of sperm to zona pellucida"/>
    <property type="evidence" value="ECO:0007669"/>
    <property type="project" value="UniProtKB-UniRule"/>
</dbReference>
<dbReference type="InterPro" id="IPR048290">
    <property type="entry name" value="ZP_chr"/>
</dbReference>
<evidence type="ECO:0000256" key="2">
    <source>
        <dbReference type="ARBA" id="ARBA00006735"/>
    </source>
</evidence>
<evidence type="ECO:0000256" key="6">
    <source>
        <dbReference type="ARBA" id="ARBA00022530"/>
    </source>
</evidence>
<dbReference type="Pfam" id="PF00100">
    <property type="entry name" value="Zona_pellucida"/>
    <property type="match status" value="1"/>
</dbReference>
<keyword evidence="8" id="KW-0812">Transmembrane</keyword>
<keyword evidence="17" id="KW-1185">Reference proteome</keyword>
<keyword evidence="13" id="KW-0325">Glycoprotein</keyword>
<evidence type="ECO:0000256" key="14">
    <source>
        <dbReference type="RuleBase" id="RU367066"/>
    </source>
</evidence>
<keyword evidence="11" id="KW-0472">Membrane</keyword>
<keyword evidence="9 14" id="KW-0732">Signal</keyword>
<keyword evidence="5 14" id="KW-0964">Secreted</keyword>
<dbReference type="FunFam" id="2.60.40.3210:FF:000001">
    <property type="entry name" value="Zona pellucida sperm-binding protein 3"/>
    <property type="match status" value="1"/>
</dbReference>
<evidence type="ECO:0000313" key="16">
    <source>
        <dbReference type="EMBL" id="KAI7803285.1"/>
    </source>
</evidence>
<proteinExistence type="inferred from homology"/>
<dbReference type="InterPro" id="IPR055356">
    <property type="entry name" value="ZP-N"/>
</dbReference>
<comment type="subcellular location">
    <subcellularLocation>
        <location evidence="1">Secreted</location>
        <location evidence="1">Extracellular space</location>
        <location evidence="1">Extracellular matrix</location>
    </subcellularLocation>
    <subcellularLocation>
        <location evidence="14">Zona pellucida</location>
    </subcellularLocation>
    <subcellularLocation>
        <location evidence="14">Cell membrane</location>
        <topology evidence="14">Single-pass type I membrane protein</topology>
    </subcellularLocation>
</comment>
<evidence type="ECO:0000259" key="15">
    <source>
        <dbReference type="PROSITE" id="PS51034"/>
    </source>
</evidence>
<dbReference type="Proteomes" id="UP001059041">
    <property type="component" value="Linkage Group LG11"/>
</dbReference>
<gene>
    <name evidence="16" type="ORF">IRJ41_004996</name>
</gene>
<keyword evidence="10" id="KW-1133">Transmembrane helix</keyword>